<keyword evidence="2" id="KW-1185">Reference proteome</keyword>
<organism evidence="1 2">
    <name type="scientific">Pedobacter africanus</name>
    <dbReference type="NCBI Taxonomy" id="151894"/>
    <lineage>
        <taxon>Bacteria</taxon>
        <taxon>Pseudomonadati</taxon>
        <taxon>Bacteroidota</taxon>
        <taxon>Sphingobacteriia</taxon>
        <taxon>Sphingobacteriales</taxon>
        <taxon>Sphingobacteriaceae</taxon>
        <taxon>Pedobacter</taxon>
    </lineage>
</organism>
<comment type="caution">
    <text evidence="1">The sequence shown here is derived from an EMBL/GenBank/DDBJ whole genome shotgun (WGS) entry which is preliminary data.</text>
</comment>
<dbReference type="EMBL" id="JAVDTF010000001">
    <property type="protein sequence ID" value="MDR6781476.1"/>
    <property type="molecule type" value="Genomic_DNA"/>
</dbReference>
<reference evidence="1" key="1">
    <citation type="submission" date="2023-07" db="EMBL/GenBank/DDBJ databases">
        <title>Sorghum-associated microbial communities from plants grown in Nebraska, USA.</title>
        <authorList>
            <person name="Schachtman D."/>
        </authorList>
    </citation>
    <scope>NUCLEOTIDE SEQUENCE</scope>
    <source>
        <strain evidence="1">2697</strain>
    </source>
</reference>
<name>A0ACC6KQJ4_9SPHI</name>
<evidence type="ECO:0000313" key="1">
    <source>
        <dbReference type="EMBL" id="MDR6781476.1"/>
    </source>
</evidence>
<accession>A0ACC6KQJ4</accession>
<sequence>MATEFYSDYTDLQLAGLLSQGDRLAYTEIFERYSMLLIAHAYKLLADQDAANDVVQDVLLNLWQKRERLDLNTSLSAYLYTATRNRIFNRKSHQKIVDRYADTMIAYMEGTHTNSDDFVREKELTAMIEKEIRALPEKMREVFILYKMEDLSYKEIADRLGITDRTARQQVYNALKILKTKIDIYLSLFPFL</sequence>
<gene>
    <name evidence="1" type="ORF">J2X78_000028</name>
</gene>
<protein>
    <submittedName>
        <fullName evidence="1">RNA polymerase sigma-70 factor (ECF subfamily)</fullName>
    </submittedName>
</protein>
<proteinExistence type="predicted"/>
<dbReference type="Proteomes" id="UP001246858">
    <property type="component" value="Unassembled WGS sequence"/>
</dbReference>
<evidence type="ECO:0000313" key="2">
    <source>
        <dbReference type="Proteomes" id="UP001246858"/>
    </source>
</evidence>